<comment type="caution">
    <text evidence="1">The sequence shown here is derived from an EMBL/GenBank/DDBJ whole genome shotgun (WGS) entry which is preliminary data.</text>
</comment>
<gene>
    <name evidence="1" type="ORF">AYI70_g5549</name>
</gene>
<reference evidence="1 2" key="1">
    <citation type="submission" date="2017-01" db="EMBL/GenBank/DDBJ databases">
        <authorList>
            <person name="Mah S.A."/>
            <person name="Swanson W.J."/>
            <person name="Moy G.W."/>
            <person name="Vacquier V.D."/>
        </authorList>
    </citation>
    <scope>NUCLEOTIDE SEQUENCE [LARGE SCALE GENOMIC DNA]</scope>
    <source>
        <strain evidence="1 2">GSMNP</strain>
    </source>
</reference>
<accession>A0A1R1XU10</accession>
<keyword evidence="2" id="KW-1185">Reference proteome</keyword>
<dbReference type="EMBL" id="LSSN01001841">
    <property type="protein sequence ID" value="OMJ18104.1"/>
    <property type="molecule type" value="Genomic_DNA"/>
</dbReference>
<feature type="non-terminal residue" evidence="1">
    <location>
        <position position="9"/>
    </location>
</feature>
<dbReference type="Proteomes" id="UP000187283">
    <property type="component" value="Unassembled WGS sequence"/>
</dbReference>
<evidence type="ECO:0000313" key="2">
    <source>
        <dbReference type="Proteomes" id="UP000187283"/>
    </source>
</evidence>
<organism evidence="1 2">
    <name type="scientific">Smittium culicis</name>
    <dbReference type="NCBI Taxonomy" id="133412"/>
    <lineage>
        <taxon>Eukaryota</taxon>
        <taxon>Fungi</taxon>
        <taxon>Fungi incertae sedis</taxon>
        <taxon>Zoopagomycota</taxon>
        <taxon>Kickxellomycotina</taxon>
        <taxon>Harpellomycetes</taxon>
        <taxon>Harpellales</taxon>
        <taxon>Legeriomycetaceae</taxon>
        <taxon>Smittium</taxon>
    </lineage>
</organism>
<protein>
    <submittedName>
        <fullName evidence="1">Uncharacterized protein</fullName>
    </submittedName>
</protein>
<proteinExistence type="predicted"/>
<sequence>MPPKSTTYQ</sequence>
<name>A0A1R1XU10_9FUNG</name>
<evidence type="ECO:0000313" key="1">
    <source>
        <dbReference type="EMBL" id="OMJ18104.1"/>
    </source>
</evidence>